<comment type="caution">
    <text evidence="1">The sequence shown here is derived from an EMBL/GenBank/DDBJ whole genome shotgun (WGS) entry which is preliminary data.</text>
</comment>
<dbReference type="Pfam" id="PF10679">
    <property type="entry name" value="DUF2491"/>
    <property type="match status" value="1"/>
</dbReference>
<reference evidence="1 2" key="1">
    <citation type="submission" date="2020-07" db="EMBL/GenBank/DDBJ databases">
        <title>Genomic Encyclopedia of Type Strains, Phase IV (KMG-IV): sequencing the most valuable type-strain genomes for metagenomic binning, comparative biology and taxonomic classification.</title>
        <authorList>
            <person name="Goeker M."/>
        </authorList>
    </citation>
    <scope>NUCLEOTIDE SEQUENCE [LARGE SCALE GENOMIC DNA]</scope>
    <source>
        <strain evidence="1 2">DSM 29043</strain>
    </source>
</reference>
<keyword evidence="2" id="KW-1185">Reference proteome</keyword>
<gene>
    <name evidence="1" type="ORF">FHS75_001280</name>
</gene>
<dbReference type="AlphaFoldDB" id="A0A7Y9XUQ5"/>
<protein>
    <recommendedName>
        <fullName evidence="3">DUF2491 family protein</fullName>
    </recommendedName>
</protein>
<evidence type="ECO:0000313" key="2">
    <source>
        <dbReference type="Proteomes" id="UP000522081"/>
    </source>
</evidence>
<dbReference type="EMBL" id="JACBZF010000002">
    <property type="protein sequence ID" value="NYH94961.1"/>
    <property type="molecule type" value="Genomic_DNA"/>
</dbReference>
<name>A0A7Y9XUQ5_9SPHN</name>
<proteinExistence type="predicted"/>
<evidence type="ECO:0008006" key="3">
    <source>
        <dbReference type="Google" id="ProtNLM"/>
    </source>
</evidence>
<accession>A0A7Y9XUQ5</accession>
<evidence type="ECO:0000313" key="1">
    <source>
        <dbReference type="EMBL" id="NYH94961.1"/>
    </source>
</evidence>
<organism evidence="1 2">
    <name type="scientific">Novosphingobium marinum</name>
    <dbReference type="NCBI Taxonomy" id="1514948"/>
    <lineage>
        <taxon>Bacteria</taxon>
        <taxon>Pseudomonadati</taxon>
        <taxon>Pseudomonadota</taxon>
        <taxon>Alphaproteobacteria</taxon>
        <taxon>Sphingomonadales</taxon>
        <taxon>Sphingomonadaceae</taxon>
        <taxon>Novosphingobium</taxon>
    </lineage>
</organism>
<dbReference type="Proteomes" id="UP000522081">
    <property type="component" value="Unassembled WGS sequence"/>
</dbReference>
<dbReference type="RefSeq" id="WP_179406864.1">
    <property type="nucleotide sequence ID" value="NZ_BMGF01000009.1"/>
</dbReference>
<sequence>MIRSLFGGRKKDSLPEERGPFRCAINGAFHLDTLGLQASLASGEPAMGAPESGNFVVTAIGTAQLDAGAELTRYYDDEHRMLQVIAPPGAGPESIADVSFYAPWDSVVPAGQGEWDRWTGARGLIGAPEYDADGILFTRYWGEGEDHADLVEFVEKVDDGETAREIHQRCMLYARPVGKGEEMLLLNIERDLAVTARQQGSSIEFLIGYGLGAADVHRV</sequence>
<dbReference type="InterPro" id="IPR019621">
    <property type="entry name" value="DUF2491"/>
</dbReference>